<evidence type="ECO:0000313" key="1">
    <source>
        <dbReference type="Ensembl" id="ENSSFOP00015054846.1"/>
    </source>
</evidence>
<proteinExistence type="predicted"/>
<reference evidence="1" key="2">
    <citation type="submission" date="2025-08" db="UniProtKB">
        <authorList>
            <consortium name="Ensembl"/>
        </authorList>
    </citation>
    <scope>IDENTIFICATION</scope>
</reference>
<name>A0A8C9VIF6_SCLFO</name>
<reference evidence="1 2" key="1">
    <citation type="submission" date="2019-04" db="EMBL/GenBank/DDBJ databases">
        <authorList>
            <consortium name="Wellcome Sanger Institute Data Sharing"/>
        </authorList>
    </citation>
    <scope>NUCLEOTIDE SEQUENCE [LARGE SCALE GENOMIC DNA]</scope>
</reference>
<keyword evidence="2" id="KW-1185">Reference proteome</keyword>
<evidence type="ECO:0000313" key="2">
    <source>
        <dbReference type="Proteomes" id="UP000694397"/>
    </source>
</evidence>
<reference evidence="1" key="3">
    <citation type="submission" date="2025-09" db="UniProtKB">
        <authorList>
            <consortium name="Ensembl"/>
        </authorList>
    </citation>
    <scope>IDENTIFICATION</scope>
</reference>
<sequence>KDILKLILTLLEHGQLQCLCDCEHPDEFLCVCMNTILLPSSGKPAQKCPFHFLQWNKCHNCSPWLPVQPNTVKGQTNVNVAVGLFLLRAFS</sequence>
<protein>
    <submittedName>
        <fullName evidence="1">Uncharacterized protein</fullName>
    </submittedName>
</protein>
<organism evidence="1 2">
    <name type="scientific">Scleropages formosus</name>
    <name type="common">Asian bonytongue</name>
    <name type="synonym">Osteoglossum formosum</name>
    <dbReference type="NCBI Taxonomy" id="113540"/>
    <lineage>
        <taxon>Eukaryota</taxon>
        <taxon>Metazoa</taxon>
        <taxon>Chordata</taxon>
        <taxon>Craniata</taxon>
        <taxon>Vertebrata</taxon>
        <taxon>Euteleostomi</taxon>
        <taxon>Actinopterygii</taxon>
        <taxon>Neopterygii</taxon>
        <taxon>Teleostei</taxon>
        <taxon>Osteoglossocephala</taxon>
        <taxon>Osteoglossomorpha</taxon>
        <taxon>Osteoglossiformes</taxon>
        <taxon>Osteoglossidae</taxon>
        <taxon>Scleropages</taxon>
    </lineage>
</organism>
<accession>A0A8C9VIF6</accession>
<dbReference type="AlphaFoldDB" id="A0A8C9VIF6"/>
<dbReference type="Proteomes" id="UP000694397">
    <property type="component" value="Chromosome 1"/>
</dbReference>
<dbReference type="Ensembl" id="ENSSFOT00015042777.1">
    <property type="protein sequence ID" value="ENSSFOP00015054846.1"/>
    <property type="gene ID" value="ENSSFOG00015030572.1"/>
</dbReference>